<keyword evidence="7" id="KW-0482">Metalloprotease</keyword>
<evidence type="ECO:0000313" key="11">
    <source>
        <dbReference type="EnsemblMetazoa" id="ISCW001618-PA"/>
    </source>
</evidence>
<comment type="similarity">
    <text evidence="2">Belongs to the peptidase M13 family.</text>
</comment>
<dbReference type="PANTHER" id="PTHR11733:SF231">
    <property type="entry name" value="LD31822P"/>
    <property type="match status" value="1"/>
</dbReference>
<dbReference type="InterPro" id="IPR018497">
    <property type="entry name" value="Peptidase_M13_C"/>
</dbReference>
<feature type="domain" description="Peptidase M13 C-terminal" evidence="8">
    <location>
        <begin position="456"/>
        <end position="633"/>
    </location>
</feature>
<dbReference type="Gene3D" id="1.10.1380.10">
    <property type="entry name" value="Neutral endopeptidase , domain2"/>
    <property type="match status" value="1"/>
</dbReference>
<dbReference type="InterPro" id="IPR024079">
    <property type="entry name" value="MetalloPept_cat_dom_sf"/>
</dbReference>
<keyword evidence="4" id="KW-0479">Metal-binding</keyword>
<protein>
    <submittedName>
        <fullName evidence="10 11">Uncharacterized protein</fullName>
    </submittedName>
</protein>
<keyword evidence="12" id="KW-1185">Reference proteome</keyword>
<dbReference type="Pfam" id="PF01431">
    <property type="entry name" value="Peptidase_M13"/>
    <property type="match status" value="1"/>
</dbReference>
<accession>B7P6U3</accession>
<dbReference type="OrthoDB" id="6507759at2759"/>
<dbReference type="GO" id="GO:0004222">
    <property type="term" value="F:metalloendopeptidase activity"/>
    <property type="evidence" value="ECO:0000318"/>
    <property type="project" value="GO_Central"/>
</dbReference>
<evidence type="ECO:0000313" key="10">
    <source>
        <dbReference type="EMBL" id="EEC02315.1"/>
    </source>
</evidence>
<dbReference type="InterPro" id="IPR000718">
    <property type="entry name" value="Peptidase_M13"/>
</dbReference>
<dbReference type="EMBL" id="DS647807">
    <property type="protein sequence ID" value="EEC02315.1"/>
    <property type="molecule type" value="Genomic_DNA"/>
</dbReference>
<dbReference type="KEGG" id="isc:8025484"/>
<dbReference type="GO" id="GO:0005886">
    <property type="term" value="C:plasma membrane"/>
    <property type="evidence" value="ECO:0000318"/>
    <property type="project" value="GO_Central"/>
</dbReference>
<gene>
    <name evidence="11" type="primary">8025484</name>
    <name evidence="10" type="ORF">IscW_ISCW001618</name>
</gene>
<dbReference type="InterPro" id="IPR042089">
    <property type="entry name" value="Peptidase_M13_dom_2"/>
</dbReference>
<dbReference type="AlphaFoldDB" id="B7P6U3"/>
<proteinExistence type="inferred from homology"/>
<evidence type="ECO:0000256" key="6">
    <source>
        <dbReference type="ARBA" id="ARBA00022833"/>
    </source>
</evidence>
<dbReference type="PROSITE" id="PS51885">
    <property type="entry name" value="NEPRILYSIN"/>
    <property type="match status" value="1"/>
</dbReference>
<keyword evidence="6" id="KW-0862">Zinc</keyword>
<dbReference type="HOGENOM" id="CLU_419374_0_0_1"/>
<dbReference type="PaxDb" id="6945-B7P6U3"/>
<name>B7P6U3_IXOSC</name>
<organism>
    <name type="scientific">Ixodes scapularis</name>
    <name type="common">Black-legged tick</name>
    <name type="synonym">Deer tick</name>
    <dbReference type="NCBI Taxonomy" id="6945"/>
    <lineage>
        <taxon>Eukaryota</taxon>
        <taxon>Metazoa</taxon>
        <taxon>Ecdysozoa</taxon>
        <taxon>Arthropoda</taxon>
        <taxon>Chelicerata</taxon>
        <taxon>Arachnida</taxon>
        <taxon>Acari</taxon>
        <taxon>Parasitiformes</taxon>
        <taxon>Ixodida</taxon>
        <taxon>Ixodoidea</taxon>
        <taxon>Ixodidae</taxon>
        <taxon>Ixodinae</taxon>
        <taxon>Ixodes</taxon>
    </lineage>
</organism>
<dbReference type="Pfam" id="PF05649">
    <property type="entry name" value="Peptidase_M13_N"/>
    <property type="match status" value="1"/>
</dbReference>
<dbReference type="Gene3D" id="3.40.390.10">
    <property type="entry name" value="Collagenase (Catalytic Domain)"/>
    <property type="match status" value="1"/>
</dbReference>
<dbReference type="VEuPathDB" id="VectorBase:ISCP_017609"/>
<keyword evidence="5" id="KW-0378">Hydrolase</keyword>
<feature type="domain" description="Peptidase M13 N-terminal" evidence="9">
    <location>
        <begin position="41"/>
        <end position="394"/>
    </location>
</feature>
<dbReference type="InterPro" id="IPR008753">
    <property type="entry name" value="Peptidase_M13_N"/>
</dbReference>
<dbReference type="SUPFAM" id="SSF55486">
    <property type="entry name" value="Metalloproteases ('zincins'), catalytic domain"/>
    <property type="match status" value="1"/>
</dbReference>
<reference evidence="11" key="2">
    <citation type="submission" date="2020-05" db="UniProtKB">
        <authorList>
            <consortium name="EnsemblMetazoa"/>
        </authorList>
    </citation>
    <scope>IDENTIFICATION</scope>
    <source>
        <strain evidence="11">wikel</strain>
    </source>
</reference>
<evidence type="ECO:0000256" key="4">
    <source>
        <dbReference type="ARBA" id="ARBA00022723"/>
    </source>
</evidence>
<dbReference type="Proteomes" id="UP000001555">
    <property type="component" value="Unassembled WGS sequence"/>
</dbReference>
<evidence type="ECO:0000256" key="5">
    <source>
        <dbReference type="ARBA" id="ARBA00022801"/>
    </source>
</evidence>
<evidence type="ECO:0000256" key="2">
    <source>
        <dbReference type="ARBA" id="ARBA00007357"/>
    </source>
</evidence>
<evidence type="ECO:0000256" key="3">
    <source>
        <dbReference type="ARBA" id="ARBA00022670"/>
    </source>
</evidence>
<evidence type="ECO:0000256" key="1">
    <source>
        <dbReference type="ARBA" id="ARBA00001947"/>
    </source>
</evidence>
<dbReference type="GO" id="GO:0046872">
    <property type="term" value="F:metal ion binding"/>
    <property type="evidence" value="ECO:0007669"/>
    <property type="project" value="UniProtKB-KW"/>
</dbReference>
<evidence type="ECO:0000313" key="12">
    <source>
        <dbReference type="Proteomes" id="UP000001555"/>
    </source>
</evidence>
<dbReference type="InParanoid" id="B7P6U3"/>
<dbReference type="EnsemblMetazoa" id="ISCW001618-RA">
    <property type="protein sequence ID" value="ISCW001618-PA"/>
    <property type="gene ID" value="ISCW001618"/>
</dbReference>
<keyword evidence="3" id="KW-0645">Protease</keyword>
<dbReference type="PANTHER" id="PTHR11733">
    <property type="entry name" value="ZINC METALLOPROTEASE FAMILY M13 NEPRILYSIN-RELATED"/>
    <property type="match status" value="1"/>
</dbReference>
<dbReference type="EMBL" id="ABJB010800156">
    <property type="status" value="NOT_ANNOTATED_CDS"/>
    <property type="molecule type" value="Genomic_DNA"/>
</dbReference>
<reference evidence="10 12" key="1">
    <citation type="submission" date="2008-03" db="EMBL/GenBank/DDBJ databases">
        <title>Annotation of Ixodes scapularis.</title>
        <authorList>
            <consortium name="Ixodes scapularis Genome Project Consortium"/>
            <person name="Caler E."/>
            <person name="Hannick L.I."/>
            <person name="Bidwell S."/>
            <person name="Joardar V."/>
            <person name="Thiagarajan M."/>
            <person name="Amedeo P."/>
            <person name="Galinsky K.J."/>
            <person name="Schobel S."/>
            <person name="Inman J."/>
            <person name="Hostetler J."/>
            <person name="Miller J."/>
            <person name="Hammond M."/>
            <person name="Megy K."/>
            <person name="Lawson D."/>
            <person name="Kodira C."/>
            <person name="Sutton G."/>
            <person name="Meyer J."/>
            <person name="Hill C.A."/>
            <person name="Birren B."/>
            <person name="Nene V."/>
            <person name="Collins F."/>
            <person name="Alarcon-Chaidez F."/>
            <person name="Wikel S."/>
            <person name="Strausberg R."/>
        </authorList>
    </citation>
    <scope>NUCLEOTIDE SEQUENCE [LARGE SCALE GENOMIC DNA]</scope>
    <source>
        <strain evidence="12">Wikel</strain>
        <strain evidence="10">Wikel colony</strain>
    </source>
</reference>
<evidence type="ECO:0000259" key="9">
    <source>
        <dbReference type="Pfam" id="PF05649"/>
    </source>
</evidence>
<sequence>MYARQLNELSKVLRSPCHSSKCKTSLQLVKKMMSPVQNADPCHDFFEYACGGWSSNSRGYRTFTDELIANFKDTTDYYLLLSHKIEDEKDTSYDLITFYGTCIDFLKVPMPFPVLVRKAIALLDLSFTEWFRNDDPLSLFFFVVRLSLTHGINTLLKLDLIKDSTGSVISLAPPSSVEAKMAGSKTHSDWMVFMAEIMYAFGLENITFDVTMQILEWDKAVGNITKTTKFAAKQKYMVEQLPTVPNLLKATDWLDAINDNLDYSIRLKNVSQKLWVAGMDSLKVMFDLYFKPDLQSDHFVILYVFVQAVTELLRFDFNRDVMPQWTCLKLAYANFRAPLISFLGEYYVGNIVNGEFESLFTKVRQQVTKDISRQRWIDEDIALKSQIKASNVTLLVLRHNTGDTGYRKAPMTNDFMKNYVKIVRLNKEDSNRYPRPDTNSSDDLELLIGALEYDYLMNKVRVPSVMMVPPLFFNSVEEPLVDLSTVGARLASTLIKSFLREGSNYEPGGLKQKWWSQKQLDAFSAHADCLMAQNLPQRHGPVTSAVKDDLVSSVWGLAVAHSLANVAGKKTLEKHFFLRYCQQFCTTHPDDNVPGLSLSYSMACHLPLLSLRYFRRAFECANGSIMAPQSTCHSL</sequence>
<comment type="cofactor">
    <cofactor evidence="1">
        <name>Zn(2+)</name>
        <dbReference type="ChEBI" id="CHEBI:29105"/>
    </cofactor>
</comment>
<dbReference type="VEuPathDB" id="VectorBase:ISCW001618"/>
<dbReference type="GO" id="GO:0016485">
    <property type="term" value="P:protein processing"/>
    <property type="evidence" value="ECO:0000318"/>
    <property type="project" value="GO_Central"/>
</dbReference>
<evidence type="ECO:0000259" key="8">
    <source>
        <dbReference type="Pfam" id="PF01431"/>
    </source>
</evidence>
<evidence type="ECO:0000256" key="7">
    <source>
        <dbReference type="ARBA" id="ARBA00023049"/>
    </source>
</evidence>
<dbReference type="VEuPathDB" id="VectorBase:ISCI001618"/>